<organism evidence="2 3">
    <name type="scientific">Pleuronectes platessa</name>
    <name type="common">European plaice</name>
    <dbReference type="NCBI Taxonomy" id="8262"/>
    <lineage>
        <taxon>Eukaryota</taxon>
        <taxon>Metazoa</taxon>
        <taxon>Chordata</taxon>
        <taxon>Craniata</taxon>
        <taxon>Vertebrata</taxon>
        <taxon>Euteleostomi</taxon>
        <taxon>Actinopterygii</taxon>
        <taxon>Neopterygii</taxon>
        <taxon>Teleostei</taxon>
        <taxon>Neoteleostei</taxon>
        <taxon>Acanthomorphata</taxon>
        <taxon>Carangaria</taxon>
        <taxon>Pleuronectiformes</taxon>
        <taxon>Pleuronectoidei</taxon>
        <taxon>Pleuronectidae</taxon>
        <taxon>Pleuronectes</taxon>
    </lineage>
</organism>
<gene>
    <name evidence="2" type="ORF">PLEPLA_LOCUS10313</name>
</gene>
<dbReference type="EMBL" id="CADEAL010000580">
    <property type="protein sequence ID" value="CAB1422398.1"/>
    <property type="molecule type" value="Genomic_DNA"/>
</dbReference>
<protein>
    <submittedName>
        <fullName evidence="2">Uncharacterized protein</fullName>
    </submittedName>
</protein>
<accession>A0A9N7U308</accession>
<proteinExistence type="predicted"/>
<keyword evidence="3" id="KW-1185">Reference proteome</keyword>
<evidence type="ECO:0000313" key="2">
    <source>
        <dbReference type="EMBL" id="CAB1422398.1"/>
    </source>
</evidence>
<name>A0A9N7U308_PLEPL</name>
<comment type="caution">
    <text evidence="2">The sequence shown here is derived from an EMBL/GenBank/DDBJ whole genome shotgun (WGS) entry which is preliminary data.</text>
</comment>
<feature type="region of interest" description="Disordered" evidence="1">
    <location>
        <begin position="17"/>
        <end position="37"/>
    </location>
</feature>
<evidence type="ECO:0000256" key="1">
    <source>
        <dbReference type="SAM" id="MobiDB-lite"/>
    </source>
</evidence>
<sequence>MWTDDWVWRARMKMDEAPKDGQVEGAGKKESQKEKQVMVMHRETEEITLVRGVTRNTQRTANLREDTGLINRRSGDNKMQSLADGVGLEAGTRGLSLAGFSREMRNVWWLFMV</sequence>
<dbReference type="Proteomes" id="UP001153269">
    <property type="component" value="Unassembled WGS sequence"/>
</dbReference>
<dbReference type="AlphaFoldDB" id="A0A9N7U308"/>
<reference evidence="2" key="1">
    <citation type="submission" date="2020-03" db="EMBL/GenBank/DDBJ databases">
        <authorList>
            <person name="Weist P."/>
        </authorList>
    </citation>
    <scope>NUCLEOTIDE SEQUENCE</scope>
</reference>
<evidence type="ECO:0000313" key="3">
    <source>
        <dbReference type="Proteomes" id="UP001153269"/>
    </source>
</evidence>